<dbReference type="InterPro" id="IPR003754">
    <property type="entry name" value="4pyrrol_synth_uPrphyn_synth"/>
</dbReference>
<dbReference type="HOGENOM" id="CLU_011276_9_5_2"/>
<dbReference type="EMBL" id="CP002588">
    <property type="protein sequence ID" value="AEA47406.1"/>
    <property type="molecule type" value="Genomic_DNA"/>
</dbReference>
<keyword evidence="2" id="KW-0456">Lyase</keyword>
<dbReference type="EC" id="4.2.1.75" evidence="2"/>
<dbReference type="PANTHER" id="PTHR40082:SF1">
    <property type="entry name" value="BLR5956 PROTEIN"/>
    <property type="match status" value="1"/>
</dbReference>
<protein>
    <submittedName>
        <fullName evidence="2">Uroporphyrinogen-III synthase</fullName>
        <ecNumber evidence="2">4.2.1.75</ecNumber>
    </submittedName>
</protein>
<dbReference type="OrthoDB" id="15395at2157"/>
<reference evidence="2 3" key="1">
    <citation type="submission" date="2011-03" db="EMBL/GenBank/DDBJ databases">
        <title>The complete genome of Archaeoglobus veneficus SNP6.</title>
        <authorList>
            <consortium name="US DOE Joint Genome Institute (JGI-PGF)"/>
            <person name="Lucas S."/>
            <person name="Copeland A."/>
            <person name="Lapidus A."/>
            <person name="Bruce D."/>
            <person name="Goodwin L."/>
            <person name="Pitluck S."/>
            <person name="Kyrpides N."/>
            <person name="Mavromatis K."/>
            <person name="Pagani I."/>
            <person name="Ivanova N."/>
            <person name="Mikhailova N."/>
            <person name="Lu M."/>
            <person name="Detter J.C."/>
            <person name="Tapia R."/>
            <person name="Han C."/>
            <person name="Land M."/>
            <person name="Hauser L."/>
            <person name="Markowitz V."/>
            <person name="Cheng J.-F."/>
            <person name="Hugenholtz P."/>
            <person name="Woyke T."/>
            <person name="Wu D."/>
            <person name="Spring S."/>
            <person name="Brambilla E."/>
            <person name="Klenk H.-P."/>
            <person name="Eisen J.A."/>
        </authorList>
    </citation>
    <scope>NUCLEOTIDE SEQUENCE [LARGE SCALE GENOMIC DNA]</scope>
    <source>
        <strain>SNP6</strain>
    </source>
</reference>
<organism evidence="2 3">
    <name type="scientific">Archaeoglobus veneficus (strain DSM 11195 / SNP6)</name>
    <dbReference type="NCBI Taxonomy" id="693661"/>
    <lineage>
        <taxon>Archaea</taxon>
        <taxon>Methanobacteriati</taxon>
        <taxon>Methanobacteriota</taxon>
        <taxon>Archaeoglobi</taxon>
        <taxon>Archaeoglobales</taxon>
        <taxon>Archaeoglobaceae</taxon>
        <taxon>Archaeoglobus</taxon>
    </lineage>
</organism>
<dbReference type="InterPro" id="IPR036108">
    <property type="entry name" value="4pyrrol_syn_uPrphyn_synt_sf"/>
</dbReference>
<dbReference type="CDD" id="cd06578">
    <property type="entry name" value="HemD"/>
    <property type="match status" value="1"/>
</dbReference>
<evidence type="ECO:0000259" key="1">
    <source>
        <dbReference type="Pfam" id="PF02602"/>
    </source>
</evidence>
<dbReference type="Proteomes" id="UP000008136">
    <property type="component" value="Chromosome"/>
</dbReference>
<gene>
    <name evidence="2" type="ordered locus">Arcve_1402</name>
</gene>
<dbReference type="GO" id="GO:0004852">
    <property type="term" value="F:uroporphyrinogen-III synthase activity"/>
    <property type="evidence" value="ECO:0007669"/>
    <property type="project" value="UniProtKB-EC"/>
</dbReference>
<accession>F2KNS9</accession>
<evidence type="ECO:0000313" key="3">
    <source>
        <dbReference type="Proteomes" id="UP000008136"/>
    </source>
</evidence>
<evidence type="ECO:0000313" key="2">
    <source>
        <dbReference type="EMBL" id="AEA47406.1"/>
    </source>
</evidence>
<sequence>MAKENPQNKKVGVSLRVAVFRPKEHIEETAKVLQKEGFEVVAAPFLKTVVSEEGVEKLKKAEFEVAIITSQTAAKIAAKNIPLQGKRVIAIGKKTASVLSNAGVNSEMPSKFDSKSIVEEFAEKLRGKKVAILRSDKGDPVLLNLKNYAEVEEIVLYRIEEEHGKEQLEVLEKVARGELDAAIFSSRMMVHSFMKLADKAGMLKDVIGGLSKMHVIAIGPPTARALKEYDITPLMPEEYTFEGVMKLLRSLRAERGQQRKQ</sequence>
<proteinExistence type="predicted"/>
<dbReference type="AlphaFoldDB" id="F2KNS9"/>
<dbReference type="PANTHER" id="PTHR40082">
    <property type="entry name" value="BLR5956 PROTEIN"/>
    <property type="match status" value="1"/>
</dbReference>
<dbReference type="GO" id="GO:0006780">
    <property type="term" value="P:uroporphyrinogen III biosynthetic process"/>
    <property type="evidence" value="ECO:0007669"/>
    <property type="project" value="InterPro"/>
</dbReference>
<dbReference type="SUPFAM" id="SSF69618">
    <property type="entry name" value="HemD-like"/>
    <property type="match status" value="1"/>
</dbReference>
<dbReference type="eggNOG" id="arCOG02048">
    <property type="taxonomic scope" value="Archaea"/>
</dbReference>
<name>F2KNS9_ARCVS</name>
<dbReference type="STRING" id="693661.Arcve_1402"/>
<dbReference type="KEGG" id="ave:Arcve_1402"/>
<dbReference type="Gene3D" id="3.40.50.10090">
    <property type="match status" value="2"/>
</dbReference>
<keyword evidence="3" id="KW-1185">Reference proteome</keyword>
<feature type="domain" description="Tetrapyrrole biosynthesis uroporphyrinogen III synthase" evidence="1">
    <location>
        <begin position="28"/>
        <end position="244"/>
    </location>
</feature>
<dbReference type="Pfam" id="PF02602">
    <property type="entry name" value="HEM4"/>
    <property type="match status" value="1"/>
</dbReference>
<dbReference type="InterPro" id="IPR039793">
    <property type="entry name" value="UROS/Hem4"/>
</dbReference>